<evidence type="ECO:0000259" key="3">
    <source>
        <dbReference type="Pfam" id="PF20434"/>
    </source>
</evidence>
<dbReference type="InterPro" id="IPR050300">
    <property type="entry name" value="GDXG_lipolytic_enzyme"/>
</dbReference>
<protein>
    <submittedName>
        <fullName evidence="4">Alpha/beta hydrolase</fullName>
    </submittedName>
</protein>
<proteinExistence type="predicted"/>
<dbReference type="AlphaFoldDB" id="A0A5C1A8W5"/>
<organism evidence="4 5">
    <name type="scientific">Limnoglobus roseus</name>
    <dbReference type="NCBI Taxonomy" id="2598579"/>
    <lineage>
        <taxon>Bacteria</taxon>
        <taxon>Pseudomonadati</taxon>
        <taxon>Planctomycetota</taxon>
        <taxon>Planctomycetia</taxon>
        <taxon>Gemmatales</taxon>
        <taxon>Gemmataceae</taxon>
        <taxon>Limnoglobus</taxon>
    </lineage>
</organism>
<dbReference type="Pfam" id="PF20434">
    <property type="entry name" value="BD-FAE"/>
    <property type="match status" value="1"/>
</dbReference>
<dbReference type="KEGG" id="lrs:PX52LOC_01102"/>
<dbReference type="RefSeq" id="WP_149109140.1">
    <property type="nucleotide sequence ID" value="NZ_CP042425.1"/>
</dbReference>
<feature type="domain" description="BD-FAE-like" evidence="3">
    <location>
        <begin position="41"/>
        <end position="262"/>
    </location>
</feature>
<dbReference type="InterPro" id="IPR049492">
    <property type="entry name" value="BD-FAE-like_dom"/>
</dbReference>
<dbReference type="Proteomes" id="UP000324974">
    <property type="component" value="Chromosome"/>
</dbReference>
<keyword evidence="5" id="KW-1185">Reference proteome</keyword>
<dbReference type="Gene3D" id="3.40.50.1820">
    <property type="entry name" value="alpha/beta hydrolase"/>
    <property type="match status" value="1"/>
</dbReference>
<accession>A0A5C1A8W5</accession>
<evidence type="ECO:0000256" key="1">
    <source>
        <dbReference type="ARBA" id="ARBA00022801"/>
    </source>
</evidence>
<keyword evidence="1 4" id="KW-0378">Hydrolase</keyword>
<sequence length="304" mass="32398">MPRLFALLALALASTVSAAGPAVMVERDIVYATADGEKVRLDLAKPTTPGPHPCVVCLHGGAWKFGDKKDLSRVGRNPDAIGTTEVVVTKHASLIEMLANQGYVAVSVGYRLAPKAKFPAQIEDAKTAVRFLRANAKQYDLDPDRIAALGFSAGGHLAALLGTTDKTVGFDGPLYPDQSSAVQCVVDFFGPTDLTLYTEAEGIEKAYLAPFLGTRYSTKPDVYKKASPLEHVSKAAPPFLILHGTADVIVPIIHSERLQKKLLDCGGTCELRTVPGEGHGWTGPVMLDTMTTVSKFLAANLKAK</sequence>
<evidence type="ECO:0000313" key="5">
    <source>
        <dbReference type="Proteomes" id="UP000324974"/>
    </source>
</evidence>
<dbReference type="PANTHER" id="PTHR48081:SF13">
    <property type="entry name" value="ALPHA_BETA HYDROLASE"/>
    <property type="match status" value="1"/>
</dbReference>
<dbReference type="OrthoDB" id="265201at2"/>
<evidence type="ECO:0000313" key="4">
    <source>
        <dbReference type="EMBL" id="QEL14232.1"/>
    </source>
</evidence>
<feature type="chain" id="PRO_5022868215" evidence="2">
    <location>
        <begin position="19"/>
        <end position="304"/>
    </location>
</feature>
<dbReference type="EMBL" id="CP042425">
    <property type="protein sequence ID" value="QEL14232.1"/>
    <property type="molecule type" value="Genomic_DNA"/>
</dbReference>
<keyword evidence="2" id="KW-0732">Signal</keyword>
<dbReference type="GO" id="GO:0016787">
    <property type="term" value="F:hydrolase activity"/>
    <property type="evidence" value="ECO:0007669"/>
    <property type="project" value="UniProtKB-KW"/>
</dbReference>
<dbReference type="PANTHER" id="PTHR48081">
    <property type="entry name" value="AB HYDROLASE SUPERFAMILY PROTEIN C4A8.06C"/>
    <property type="match status" value="1"/>
</dbReference>
<evidence type="ECO:0000256" key="2">
    <source>
        <dbReference type="SAM" id="SignalP"/>
    </source>
</evidence>
<gene>
    <name evidence="4" type="ORF">PX52LOC_01102</name>
</gene>
<dbReference type="InterPro" id="IPR029058">
    <property type="entry name" value="AB_hydrolase_fold"/>
</dbReference>
<feature type="signal peptide" evidence="2">
    <location>
        <begin position="1"/>
        <end position="18"/>
    </location>
</feature>
<dbReference type="SUPFAM" id="SSF53474">
    <property type="entry name" value="alpha/beta-Hydrolases"/>
    <property type="match status" value="1"/>
</dbReference>
<name>A0A5C1A8W5_9BACT</name>
<reference evidence="5" key="1">
    <citation type="submission" date="2019-08" db="EMBL/GenBank/DDBJ databases">
        <title>Limnoglobus roseus gen. nov., sp. nov., a novel freshwater planctomycete with a giant genome from the family Gemmataceae.</title>
        <authorList>
            <person name="Kulichevskaya I.S."/>
            <person name="Naumoff D.G."/>
            <person name="Miroshnikov K."/>
            <person name="Ivanova A."/>
            <person name="Philippov D.A."/>
            <person name="Hakobyan A."/>
            <person name="Rijpstra I.C."/>
            <person name="Sinninghe Damste J.S."/>
            <person name="Liesack W."/>
            <person name="Dedysh S.N."/>
        </authorList>
    </citation>
    <scope>NUCLEOTIDE SEQUENCE [LARGE SCALE GENOMIC DNA]</scope>
    <source>
        <strain evidence="5">PX52</strain>
    </source>
</reference>